<dbReference type="SMART" id="SM00164">
    <property type="entry name" value="TBC"/>
    <property type="match status" value="1"/>
</dbReference>
<sequence length="1177" mass="139026">MGAGCSFPKNGINNPQKRGEQDISIKKNNLTIQNNFQKQKSKKPGDTIKTQIKSNQLEQEQSLKFIIQTGYKIGPHIFDDWNKQQNAKNLKKNENQWSNSISKANKEKKSKKIIEQLPEHIKNYLKTITEEELFIFKLQEKDNYLKQLSIVSPPAHLRWSIWKIRFLDIHHFDPTLFDLLQVQKTNQEKQIEKDIDRTFPKQDYFKLGKNTQSYGQIALSRVLKAISVYCPQMGYTQGMNFIVGFLLLINGGNESEAFWLFIELCRHKDFMIMGIFEQDFPVLNLILFIFKKKFQEHLPKLQEDFMEKGMIDQFWIWKWYLSLFVSNFPLEFSVRAWDYLVSTDIFAIIKISIAFLKINEQKLLDMPEISEVSDFFSNIQEDQDMFIDKNSQNYFDIDNLLKEAQNVTIQPSYIRTCTKEYTDQLSQQDPTKNSIFFDYFKHYGQKKNEEIHLRQKILKYKFLDPLTIKENIIQIKKGVQLIKNKNTQINEIQSQKSFQSQEIKSEPTQNLQYQQLQLQQQQQIVQNPDPYQKNTKYQRKNQKILQKNKKNQENQVSETLSNLKKTMPNYKTPERHNQIQQNKVKIKSSSELSNQQFGMSQSAQQQMRSSKKKTNLITNQTLASKENSISRHNRDFDNISDTIDNLEKICNPQQFQNQLTEQSEIFEHQSDNKLNKQQQLQEQEQDKYSSKSNYKYNKKNHKFKLNHEVQEEEDDNNSRSINLNESQNNNQKQNEEQIKSVQIKDQDIISFTDDNKNDESADNDENNQIKQNQSQIKIENKQNKDEDDDVDDQNQILISSQNQIQETLPYDFQEQDKKISQKNINTNQEKITEQNFSDKQNVTNSNNFQQNFSDIQINNNSQNVQNDILDNDENLNEQNYDAQNNDLDDDDDIVDSENVQNTDTIQKEEQMQQQQDQSQIQDINSSSQFNQLQENTQKISCNYETGNNYEQQQGTQKINLQNEQKSVQVGEFILDQSQEKSIQIHKFDPTQYQKDLFYSKIDSNNFQIINQENQNTQEYLHTESIYDTNIINNNNQTNLNKDINNSNNNINNNQTNLFHIHRNNTHNNKISQNLDKNLQNQQAKNSINHKKLQRNYNSHGINGNNINNNRVSAEVSQYILQATEVINDNNYQYNNQNIYNNENTFSNRPEIKEEEDFTNTNETSVQNNFNLQAEQYV</sequence>
<dbReference type="OrthoDB" id="295078at2759"/>
<proteinExistence type="predicted"/>
<evidence type="ECO:0000313" key="3">
    <source>
        <dbReference type="EMBL" id="KRX05358.1"/>
    </source>
</evidence>
<dbReference type="EMBL" id="LDAU01000109">
    <property type="protein sequence ID" value="KRX05358.1"/>
    <property type="molecule type" value="Genomic_DNA"/>
</dbReference>
<dbReference type="GO" id="GO:0031267">
    <property type="term" value="F:small GTPase binding"/>
    <property type="evidence" value="ECO:0007669"/>
    <property type="project" value="TreeGrafter"/>
</dbReference>
<feature type="region of interest" description="Disordered" evidence="1">
    <location>
        <begin position="1"/>
        <end position="23"/>
    </location>
</feature>
<dbReference type="Gene3D" id="1.10.8.270">
    <property type="entry name" value="putative rabgap domain of human tbc1 domain family member 14 like domains"/>
    <property type="match status" value="1"/>
</dbReference>
<feature type="compositionally biased region" description="Polar residues" evidence="1">
    <location>
        <begin position="615"/>
        <end position="627"/>
    </location>
</feature>
<feature type="compositionally biased region" description="Low complexity" evidence="1">
    <location>
        <begin position="766"/>
        <end position="777"/>
    </location>
</feature>
<evidence type="ECO:0000256" key="1">
    <source>
        <dbReference type="SAM" id="MobiDB-lite"/>
    </source>
</evidence>
<protein>
    <submittedName>
        <fullName evidence="3">Rab-GTPase-TBC domain</fullName>
    </submittedName>
</protein>
<evidence type="ECO:0000313" key="4">
    <source>
        <dbReference type="Proteomes" id="UP000054937"/>
    </source>
</evidence>
<dbReference type="InterPro" id="IPR035969">
    <property type="entry name" value="Rab-GAP_TBC_sf"/>
</dbReference>
<name>A0A0V0QSR6_PSEPJ</name>
<comment type="caution">
    <text evidence="3">The sequence shown here is derived from an EMBL/GenBank/DDBJ whole genome shotgun (WGS) entry which is preliminary data.</text>
</comment>
<gene>
    <name evidence="3" type="ORF">PPERSA_00659</name>
</gene>
<feature type="compositionally biased region" description="Low complexity" evidence="1">
    <location>
        <begin position="595"/>
        <end position="608"/>
    </location>
</feature>
<evidence type="ECO:0000259" key="2">
    <source>
        <dbReference type="PROSITE" id="PS50086"/>
    </source>
</evidence>
<feature type="compositionally biased region" description="Low complexity" evidence="1">
    <location>
        <begin position="720"/>
        <end position="732"/>
    </location>
</feature>
<feature type="domain" description="Rab-GAP TBC" evidence="2">
    <location>
        <begin position="152"/>
        <end position="344"/>
    </location>
</feature>
<dbReference type="InterPro" id="IPR000195">
    <property type="entry name" value="Rab-GAP-TBC_dom"/>
</dbReference>
<dbReference type="PROSITE" id="PS50086">
    <property type="entry name" value="TBC_RABGAP"/>
    <property type="match status" value="1"/>
</dbReference>
<feature type="region of interest" description="Disordered" evidence="1">
    <location>
        <begin position="672"/>
        <end position="696"/>
    </location>
</feature>
<dbReference type="OMA" id="RERETQY"/>
<feature type="compositionally biased region" description="Polar residues" evidence="1">
    <location>
        <begin position="578"/>
        <end position="594"/>
    </location>
</feature>
<dbReference type="Pfam" id="PF00566">
    <property type="entry name" value="RabGAP-TBC"/>
    <property type="match status" value="1"/>
</dbReference>
<reference evidence="3 4" key="1">
    <citation type="journal article" date="2015" name="Sci. Rep.">
        <title>Genome of the facultative scuticociliatosis pathogen Pseudocohnilembus persalinus provides insight into its virulence through horizontal gene transfer.</title>
        <authorList>
            <person name="Xiong J."/>
            <person name="Wang G."/>
            <person name="Cheng J."/>
            <person name="Tian M."/>
            <person name="Pan X."/>
            <person name="Warren A."/>
            <person name="Jiang C."/>
            <person name="Yuan D."/>
            <person name="Miao W."/>
        </authorList>
    </citation>
    <scope>NUCLEOTIDE SEQUENCE [LARGE SCALE GENOMIC DNA]</scope>
    <source>
        <strain evidence="3">36N120E</strain>
    </source>
</reference>
<dbReference type="GO" id="GO:0005096">
    <property type="term" value="F:GTPase activator activity"/>
    <property type="evidence" value="ECO:0007669"/>
    <property type="project" value="TreeGrafter"/>
</dbReference>
<dbReference type="InterPro" id="IPR050302">
    <property type="entry name" value="Rab_GAP_TBC_domain"/>
</dbReference>
<dbReference type="InParanoid" id="A0A0V0QSR6"/>
<feature type="compositionally biased region" description="Basic and acidic residues" evidence="1">
    <location>
        <begin position="733"/>
        <end position="759"/>
    </location>
</feature>
<dbReference type="Gene3D" id="1.10.472.80">
    <property type="entry name" value="Ypt/Rab-GAP domain of gyp1p, domain 3"/>
    <property type="match status" value="1"/>
</dbReference>
<dbReference type="AlphaFoldDB" id="A0A0V0QSR6"/>
<dbReference type="SUPFAM" id="SSF47923">
    <property type="entry name" value="Ypt/Rab-GAP domain of gyp1p"/>
    <property type="match status" value="2"/>
</dbReference>
<feature type="region of interest" description="Disordered" evidence="1">
    <location>
        <begin position="708"/>
        <end position="789"/>
    </location>
</feature>
<accession>A0A0V0QSR6</accession>
<dbReference type="Proteomes" id="UP000054937">
    <property type="component" value="Unassembled WGS sequence"/>
</dbReference>
<dbReference type="PANTHER" id="PTHR47219:SF9">
    <property type="entry name" value="GTPASE ACTIVATING PROTEIN AND CENTROSOME-ASSOCIATED, ISOFORM B"/>
    <property type="match status" value="1"/>
</dbReference>
<feature type="region of interest" description="Disordered" evidence="1">
    <location>
        <begin position="566"/>
        <end position="636"/>
    </location>
</feature>
<organism evidence="3 4">
    <name type="scientific">Pseudocohnilembus persalinus</name>
    <name type="common">Ciliate</name>
    <dbReference type="NCBI Taxonomy" id="266149"/>
    <lineage>
        <taxon>Eukaryota</taxon>
        <taxon>Sar</taxon>
        <taxon>Alveolata</taxon>
        <taxon>Ciliophora</taxon>
        <taxon>Intramacronucleata</taxon>
        <taxon>Oligohymenophorea</taxon>
        <taxon>Scuticociliatia</taxon>
        <taxon>Philasterida</taxon>
        <taxon>Pseudocohnilembidae</taxon>
        <taxon>Pseudocohnilembus</taxon>
    </lineage>
</organism>
<dbReference type="PANTHER" id="PTHR47219">
    <property type="entry name" value="RAB GTPASE-ACTIVATING PROTEIN 1-LIKE"/>
    <property type="match status" value="1"/>
</dbReference>
<keyword evidence="4" id="KW-1185">Reference proteome</keyword>